<sequence>MGSHSRNHFEFLVYDNVLPLVFEALSTHSYPHATTSRGRGPQGRTRGGGRGGFVDRGRGSGLKRSWQGQVRDPGELLTASYSLETLMAVEFTSDLSIEQLGDEMAKAMGERDPRTVKSIVRACGVDKAIALFEEMRKVESTGGMMVLRDVFVYAVVHLLTEEVFQIENGQRRRTPGGVFITLFKLDPDVPGDVKKQVFGETKQEARKMLRARKKGHNNFANDVAKLAEIMKKEKEKSTAGEGMSEDSQPLKPLPSVEEVVFQKQTTDTMMVDGDADEVQSAVCIQCLAYCPTFLKSAELWMSDESGISSTTTEWKKVEEQFEREKMEEARLQQQRWKKWEMEFIESQQRAREFKAYWERRRKDDTDLWRDKDFADAVYKMSRAGYKGEYGHYEVPEEDKIYMEALYMQVTVGDYDGNESLQCAEEWKKLVGKTRIDAQREYIHHTNKMITRYGWNAPDD</sequence>
<dbReference type="InterPro" id="IPR035984">
    <property type="entry name" value="Acyl-CoA-binding_sf"/>
</dbReference>
<dbReference type="GO" id="GO:0003723">
    <property type="term" value="F:RNA binding"/>
    <property type="evidence" value="ECO:0007669"/>
    <property type="project" value="UniProtKB-KW"/>
</dbReference>
<dbReference type="EMBL" id="WIXE01017256">
    <property type="protein sequence ID" value="KAK5971886.1"/>
    <property type="molecule type" value="Genomic_DNA"/>
</dbReference>
<proteinExistence type="inferred from homology"/>
<evidence type="ECO:0000256" key="11">
    <source>
        <dbReference type="SAM" id="MobiDB-lite"/>
    </source>
</evidence>
<keyword evidence="14" id="KW-1185">Reference proteome</keyword>
<reference evidence="13 14" key="1">
    <citation type="submission" date="2019-10" db="EMBL/GenBank/DDBJ databases">
        <title>Assembly and Annotation for the nematode Trichostrongylus colubriformis.</title>
        <authorList>
            <person name="Martin J."/>
        </authorList>
    </citation>
    <scope>NUCLEOTIDE SEQUENCE [LARGE SCALE GENOMIC DNA]</scope>
    <source>
        <strain evidence="13">G859</strain>
        <tissue evidence="13">Whole worm</tissue>
    </source>
</reference>
<dbReference type="Gene3D" id="1.10.10.1440">
    <property type="entry name" value="PHAX RNA-binding domain"/>
    <property type="match status" value="1"/>
</dbReference>
<dbReference type="PANTHER" id="PTHR13135:SF0">
    <property type="entry name" value="PHOSPHORYLATED ADAPTER RNA EXPORT PROTEIN"/>
    <property type="match status" value="1"/>
</dbReference>
<evidence type="ECO:0000313" key="14">
    <source>
        <dbReference type="Proteomes" id="UP001331761"/>
    </source>
</evidence>
<accession>A0AAN8F1J2</accession>
<feature type="domain" description="Phosphorylated adapter RNA export protein RNA-binding" evidence="12">
    <location>
        <begin position="166"/>
        <end position="203"/>
    </location>
</feature>
<evidence type="ECO:0000256" key="2">
    <source>
        <dbReference type="ARBA" id="ARBA00004496"/>
    </source>
</evidence>
<evidence type="ECO:0000256" key="9">
    <source>
        <dbReference type="ARBA" id="ARBA00023242"/>
    </source>
</evidence>
<evidence type="ECO:0000256" key="3">
    <source>
        <dbReference type="ARBA" id="ARBA00006094"/>
    </source>
</evidence>
<comment type="subcellular location">
    <subcellularLocation>
        <location evidence="2">Cytoplasm</location>
    </subcellularLocation>
    <subcellularLocation>
        <location evidence="1">Nucleus</location>
    </subcellularLocation>
</comment>
<dbReference type="GO" id="GO:0005634">
    <property type="term" value="C:nucleus"/>
    <property type="evidence" value="ECO:0007669"/>
    <property type="project" value="UniProtKB-SubCell"/>
</dbReference>
<evidence type="ECO:0000313" key="13">
    <source>
        <dbReference type="EMBL" id="KAK5971886.1"/>
    </source>
</evidence>
<evidence type="ECO:0000256" key="1">
    <source>
        <dbReference type="ARBA" id="ARBA00004123"/>
    </source>
</evidence>
<comment type="caution">
    <text evidence="13">The sequence shown here is derived from an EMBL/GenBank/DDBJ whole genome shotgun (WGS) entry which is preliminary data.</text>
</comment>
<keyword evidence="6" id="KW-0963">Cytoplasm</keyword>
<dbReference type="GO" id="GO:0005737">
    <property type="term" value="C:cytoplasm"/>
    <property type="evidence" value="ECO:0007669"/>
    <property type="project" value="UniProtKB-SubCell"/>
</dbReference>
<dbReference type="SUPFAM" id="SSF47027">
    <property type="entry name" value="Acyl-CoA binding protein"/>
    <property type="match status" value="1"/>
</dbReference>
<dbReference type="GO" id="GO:0006408">
    <property type="term" value="P:snRNA export from nucleus"/>
    <property type="evidence" value="ECO:0007669"/>
    <property type="project" value="InterPro"/>
</dbReference>
<organism evidence="13 14">
    <name type="scientific">Trichostrongylus colubriformis</name>
    <name type="common">Black scour worm</name>
    <dbReference type="NCBI Taxonomy" id="6319"/>
    <lineage>
        <taxon>Eukaryota</taxon>
        <taxon>Metazoa</taxon>
        <taxon>Ecdysozoa</taxon>
        <taxon>Nematoda</taxon>
        <taxon>Chromadorea</taxon>
        <taxon>Rhabditida</taxon>
        <taxon>Rhabditina</taxon>
        <taxon>Rhabditomorpha</taxon>
        <taxon>Strongyloidea</taxon>
        <taxon>Trichostrongylidae</taxon>
        <taxon>Trichostrongylus</taxon>
    </lineage>
</organism>
<dbReference type="Gene3D" id="1.20.80.10">
    <property type="match status" value="1"/>
</dbReference>
<feature type="domain" description="Phosphorylated adapter RNA export protein RNA-binding" evidence="12">
    <location>
        <begin position="102"/>
        <end position="147"/>
    </location>
</feature>
<comment type="similarity">
    <text evidence="3">Belongs to the PHAX family.</text>
</comment>
<evidence type="ECO:0000256" key="10">
    <source>
        <dbReference type="ARBA" id="ARBA00030834"/>
    </source>
</evidence>
<keyword evidence="5" id="KW-0813">Transport</keyword>
<evidence type="ECO:0000256" key="8">
    <source>
        <dbReference type="ARBA" id="ARBA00022927"/>
    </source>
</evidence>
<name>A0AAN8F1J2_TRICO</name>
<dbReference type="Pfam" id="PF10258">
    <property type="entry name" value="PHAX_RNA-bd"/>
    <property type="match status" value="2"/>
</dbReference>
<dbReference type="InterPro" id="IPR038092">
    <property type="entry name" value="PHAX_RNA-binding_sf"/>
</dbReference>
<protein>
    <recommendedName>
        <fullName evidence="4">Phosphorylated adapter RNA export protein</fullName>
    </recommendedName>
    <alternativeName>
        <fullName evidence="10">RNA U small nuclear RNA export adapter protein</fullName>
    </alternativeName>
</protein>
<keyword evidence="9" id="KW-0539">Nucleus</keyword>
<dbReference type="InterPro" id="IPR019385">
    <property type="entry name" value="PHAX_RNA-binding_domain"/>
</dbReference>
<evidence type="ECO:0000256" key="7">
    <source>
        <dbReference type="ARBA" id="ARBA00022884"/>
    </source>
</evidence>
<dbReference type="PANTHER" id="PTHR13135">
    <property type="entry name" value="CYTOSOLIC RESINIFERATOXIN BINDING PROTEIN RBP-26"/>
    <property type="match status" value="1"/>
</dbReference>
<evidence type="ECO:0000259" key="12">
    <source>
        <dbReference type="Pfam" id="PF10258"/>
    </source>
</evidence>
<dbReference type="GO" id="GO:0000062">
    <property type="term" value="F:fatty-acyl-CoA binding"/>
    <property type="evidence" value="ECO:0007669"/>
    <property type="project" value="InterPro"/>
</dbReference>
<evidence type="ECO:0000256" key="5">
    <source>
        <dbReference type="ARBA" id="ARBA00022448"/>
    </source>
</evidence>
<dbReference type="GO" id="GO:0015031">
    <property type="term" value="P:protein transport"/>
    <property type="evidence" value="ECO:0007669"/>
    <property type="project" value="UniProtKB-KW"/>
</dbReference>
<keyword evidence="8" id="KW-0653">Protein transport</keyword>
<dbReference type="InterPro" id="IPR014352">
    <property type="entry name" value="FERM/acyl-CoA-bd_prot_sf"/>
</dbReference>
<evidence type="ECO:0000256" key="6">
    <source>
        <dbReference type="ARBA" id="ARBA00022490"/>
    </source>
</evidence>
<dbReference type="AlphaFoldDB" id="A0AAN8F1J2"/>
<gene>
    <name evidence="13" type="ORF">GCK32_001378</name>
</gene>
<dbReference type="Proteomes" id="UP001331761">
    <property type="component" value="Unassembled WGS sequence"/>
</dbReference>
<feature type="region of interest" description="Disordered" evidence="11">
    <location>
        <begin position="31"/>
        <end position="66"/>
    </location>
</feature>
<keyword evidence="7" id="KW-0694">RNA-binding</keyword>
<evidence type="ECO:0000256" key="4">
    <source>
        <dbReference type="ARBA" id="ARBA00016856"/>
    </source>
</evidence>
<dbReference type="InterPro" id="IPR039047">
    <property type="entry name" value="PHAX"/>
</dbReference>